<dbReference type="PANTHER" id="PTHR12947:SF13">
    <property type="entry name" value="FI19924P1"/>
    <property type="match status" value="1"/>
</dbReference>
<dbReference type="SMART" id="SM00232">
    <property type="entry name" value="JAB_MPN"/>
    <property type="match status" value="1"/>
</dbReference>
<feature type="compositionally biased region" description="Basic and acidic residues" evidence="9">
    <location>
        <begin position="321"/>
        <end position="335"/>
    </location>
</feature>
<keyword evidence="12" id="KW-1185">Reference proteome</keyword>
<dbReference type="Gene3D" id="3.40.140.10">
    <property type="entry name" value="Cytidine Deaminase, domain 2"/>
    <property type="match status" value="1"/>
</dbReference>
<keyword evidence="4" id="KW-0479">Metal-binding</keyword>
<feature type="domain" description="MPN" evidence="10">
    <location>
        <begin position="360"/>
        <end position="487"/>
    </location>
</feature>
<dbReference type="GO" id="GO:0006508">
    <property type="term" value="P:proteolysis"/>
    <property type="evidence" value="ECO:0007669"/>
    <property type="project" value="UniProtKB-KW"/>
</dbReference>
<evidence type="ECO:0000256" key="3">
    <source>
        <dbReference type="ARBA" id="ARBA00022670"/>
    </source>
</evidence>
<comment type="similarity">
    <text evidence="2">Belongs to the peptidase M67C family.</text>
</comment>
<dbReference type="CDD" id="cd08066">
    <property type="entry name" value="MPN_AMSH_like"/>
    <property type="match status" value="1"/>
</dbReference>
<evidence type="ECO:0000313" key="12">
    <source>
        <dbReference type="Proteomes" id="UP001172155"/>
    </source>
</evidence>
<evidence type="ECO:0000313" key="11">
    <source>
        <dbReference type="EMBL" id="KAK0737902.1"/>
    </source>
</evidence>
<protein>
    <recommendedName>
        <fullName evidence="10">MPN domain-containing protein</fullName>
    </recommendedName>
</protein>
<dbReference type="GO" id="GO:0016020">
    <property type="term" value="C:membrane"/>
    <property type="evidence" value="ECO:0007669"/>
    <property type="project" value="TreeGrafter"/>
</dbReference>
<dbReference type="InterPro" id="IPR044098">
    <property type="entry name" value="STAMBP/STALP-like_MPN"/>
</dbReference>
<dbReference type="Pfam" id="PF01398">
    <property type="entry name" value="JAB"/>
    <property type="match status" value="1"/>
</dbReference>
<keyword evidence="8" id="KW-0482">Metalloprotease</keyword>
<dbReference type="Pfam" id="PF08969">
    <property type="entry name" value="USP8_dimer"/>
    <property type="match status" value="1"/>
</dbReference>
<organism evidence="11 12">
    <name type="scientific">Schizothecium vesticola</name>
    <dbReference type="NCBI Taxonomy" id="314040"/>
    <lineage>
        <taxon>Eukaryota</taxon>
        <taxon>Fungi</taxon>
        <taxon>Dikarya</taxon>
        <taxon>Ascomycota</taxon>
        <taxon>Pezizomycotina</taxon>
        <taxon>Sordariomycetes</taxon>
        <taxon>Sordariomycetidae</taxon>
        <taxon>Sordariales</taxon>
        <taxon>Schizotheciaceae</taxon>
        <taxon>Schizothecium</taxon>
    </lineage>
</organism>
<dbReference type="GO" id="GO:0140492">
    <property type="term" value="F:metal-dependent deubiquitinase activity"/>
    <property type="evidence" value="ECO:0007669"/>
    <property type="project" value="InterPro"/>
</dbReference>
<comment type="caution">
    <text evidence="11">The sequence shown here is derived from an EMBL/GenBank/DDBJ whole genome shotgun (WGS) entry which is preliminary data.</text>
</comment>
<evidence type="ECO:0000256" key="2">
    <source>
        <dbReference type="ARBA" id="ARBA00010981"/>
    </source>
</evidence>
<dbReference type="Proteomes" id="UP001172155">
    <property type="component" value="Unassembled WGS sequence"/>
</dbReference>
<dbReference type="InterPro" id="IPR015063">
    <property type="entry name" value="USP8_dimer"/>
</dbReference>
<evidence type="ECO:0000256" key="6">
    <source>
        <dbReference type="ARBA" id="ARBA00022801"/>
    </source>
</evidence>
<feature type="compositionally biased region" description="Basic and acidic residues" evidence="9">
    <location>
        <begin position="214"/>
        <end position="243"/>
    </location>
</feature>
<evidence type="ECO:0000256" key="8">
    <source>
        <dbReference type="ARBA" id="ARBA00023049"/>
    </source>
</evidence>
<evidence type="ECO:0000256" key="7">
    <source>
        <dbReference type="ARBA" id="ARBA00022833"/>
    </source>
</evidence>
<dbReference type="FunFam" id="3.40.140.10:FF:000033">
    <property type="entry name" value="AMSH-like protease sst2"/>
    <property type="match status" value="1"/>
</dbReference>
<dbReference type="PROSITE" id="PS50249">
    <property type="entry name" value="MPN"/>
    <property type="match status" value="1"/>
</dbReference>
<accession>A0AA40EGR5</accession>
<dbReference type="EMBL" id="JAUKUD010000007">
    <property type="protein sequence ID" value="KAK0737902.1"/>
    <property type="molecule type" value="Genomic_DNA"/>
</dbReference>
<dbReference type="InterPro" id="IPR037518">
    <property type="entry name" value="MPN"/>
</dbReference>
<reference evidence="11" key="1">
    <citation type="submission" date="2023-06" db="EMBL/GenBank/DDBJ databases">
        <title>Genome-scale phylogeny and comparative genomics of the fungal order Sordariales.</title>
        <authorList>
            <consortium name="Lawrence Berkeley National Laboratory"/>
            <person name="Hensen N."/>
            <person name="Bonometti L."/>
            <person name="Westerberg I."/>
            <person name="Brannstrom I.O."/>
            <person name="Guillou S."/>
            <person name="Cros-Aarteil S."/>
            <person name="Calhoun S."/>
            <person name="Haridas S."/>
            <person name="Kuo A."/>
            <person name="Mondo S."/>
            <person name="Pangilinan J."/>
            <person name="Riley R."/>
            <person name="LaButti K."/>
            <person name="Andreopoulos B."/>
            <person name="Lipzen A."/>
            <person name="Chen C."/>
            <person name="Yanf M."/>
            <person name="Daum C."/>
            <person name="Ng V."/>
            <person name="Clum A."/>
            <person name="Steindorff A."/>
            <person name="Ohm R."/>
            <person name="Martin F."/>
            <person name="Silar P."/>
            <person name="Natvig D."/>
            <person name="Lalanne C."/>
            <person name="Gautier V."/>
            <person name="Ament-velasquez S.L."/>
            <person name="Kruys A."/>
            <person name="Hutchinson M.I."/>
            <person name="Powell A.J."/>
            <person name="Barry K."/>
            <person name="Miller A.N."/>
            <person name="Grigoriev I.V."/>
            <person name="Debuchy R."/>
            <person name="Gladieux P."/>
            <person name="Thoren M.H."/>
            <person name="Johannesson H."/>
        </authorList>
    </citation>
    <scope>NUCLEOTIDE SEQUENCE</scope>
    <source>
        <strain evidence="11">SMH3187-1</strain>
    </source>
</reference>
<evidence type="ECO:0000259" key="10">
    <source>
        <dbReference type="PROSITE" id="PS50249"/>
    </source>
</evidence>
<dbReference type="Gene3D" id="1.20.58.80">
    <property type="entry name" value="Phosphotransferase system, lactose/cellobiose-type IIA subunit"/>
    <property type="match status" value="1"/>
</dbReference>
<sequence length="537" mass="61013">MPSTSRYEEGRPMSTKELSQKAAEFDWNPNIEFRFWTRAAEAIHHEGLVYLREGNEAHAYVVLQRYTLLVVENLRSHPEAKTPEGRKALKPLMSRIPTVLSILESLKPGLEQSYNEWIKVHATQRDSDTSGRKRSGSSSYARHAARDAALSWNHASPANILDASEHHELAVDLAKKEMHRRRRMAGLTEEEVSRRRAAGFWDKAAASRFMDDEELRRQMESTRRQLDRSSTARDEEADRDSRTESVNYYYPTINKSSPVSYDSKKPQSSSQRPPAARDEARIQPPRPPKESLNHSWPAITTTPPLPDKKPLVNDLPPPYDPPKEDLPPLPPKHAEGTLKQRRITFRPAAYLESGEPIRPVFLPSSLRQAFLEMAADNTRRNLEMCGILCGTLVNNALFVSCLLIPEQKCTSDTCETENESAMLEYCITNDLLIVGWIHTHPTQTCFMSSRDLHTQAGYQVMMPESIAIVCSPRHKPSWGIFRLTNPPGLPHILACNHNDTFHQHSIDNIYTDAGQPGGHVIESKNLEYDVHDLRPKR</sequence>
<dbReference type="GO" id="GO:0005768">
    <property type="term" value="C:endosome"/>
    <property type="evidence" value="ECO:0007669"/>
    <property type="project" value="TreeGrafter"/>
</dbReference>
<dbReference type="AlphaFoldDB" id="A0AA40EGR5"/>
<keyword evidence="6" id="KW-0378">Hydrolase</keyword>
<gene>
    <name evidence="11" type="ORF">B0T18DRAFT_440864</name>
</gene>
<dbReference type="GO" id="GO:0046872">
    <property type="term" value="F:metal ion binding"/>
    <property type="evidence" value="ECO:0007669"/>
    <property type="project" value="UniProtKB-KW"/>
</dbReference>
<feature type="region of interest" description="Disordered" evidence="9">
    <location>
        <begin position="212"/>
        <end position="335"/>
    </location>
</feature>
<dbReference type="GO" id="GO:0061578">
    <property type="term" value="F:K63-linked deubiquitinase activity"/>
    <property type="evidence" value="ECO:0007669"/>
    <property type="project" value="InterPro"/>
</dbReference>
<feature type="compositionally biased region" description="Basic and acidic residues" evidence="9">
    <location>
        <begin position="275"/>
        <end position="292"/>
    </location>
</feature>
<evidence type="ECO:0000256" key="4">
    <source>
        <dbReference type="ARBA" id="ARBA00022723"/>
    </source>
</evidence>
<comment type="cofactor">
    <cofactor evidence="1">
        <name>Zn(2+)</name>
        <dbReference type="ChEBI" id="CHEBI:29105"/>
    </cofactor>
</comment>
<evidence type="ECO:0000256" key="9">
    <source>
        <dbReference type="SAM" id="MobiDB-lite"/>
    </source>
</evidence>
<evidence type="ECO:0000256" key="5">
    <source>
        <dbReference type="ARBA" id="ARBA00022786"/>
    </source>
</evidence>
<dbReference type="SUPFAM" id="SSF102712">
    <property type="entry name" value="JAB1/MPN domain"/>
    <property type="match status" value="1"/>
</dbReference>
<name>A0AA40EGR5_9PEZI</name>
<dbReference type="GO" id="GO:0070536">
    <property type="term" value="P:protein K63-linked deubiquitination"/>
    <property type="evidence" value="ECO:0007669"/>
    <property type="project" value="InterPro"/>
</dbReference>
<keyword evidence="5" id="KW-0833">Ubl conjugation pathway</keyword>
<keyword evidence="7" id="KW-0862">Zinc</keyword>
<keyword evidence="3" id="KW-0645">Protease</keyword>
<dbReference type="PANTHER" id="PTHR12947">
    <property type="entry name" value="AMSH-LIKE PROTEASE"/>
    <property type="match status" value="1"/>
</dbReference>
<proteinExistence type="inferred from homology"/>
<evidence type="ECO:0000256" key="1">
    <source>
        <dbReference type="ARBA" id="ARBA00001947"/>
    </source>
</evidence>
<dbReference type="InterPro" id="IPR000555">
    <property type="entry name" value="JAMM/MPN+_dom"/>
</dbReference>